<keyword evidence="2" id="KW-0472">Membrane</keyword>
<feature type="transmembrane region" description="Helical" evidence="2">
    <location>
        <begin position="588"/>
        <end position="611"/>
    </location>
</feature>
<dbReference type="OMA" id="DFKPYMD"/>
<dbReference type="Gene3D" id="1.20.140.150">
    <property type="match status" value="1"/>
</dbReference>
<accession>C5DFH8</accession>
<keyword evidence="2" id="KW-0812">Transmembrane</keyword>
<dbReference type="KEGG" id="lth:KLTH0D15202g"/>
<keyword evidence="2" id="KW-1133">Transmembrane helix</keyword>
<dbReference type="Proteomes" id="UP000002036">
    <property type="component" value="Chromosome D"/>
</dbReference>
<dbReference type="GeneID" id="8295615"/>
<keyword evidence="3" id="KW-0732">Signal</keyword>
<dbReference type="PANTHER" id="PTHR28019">
    <property type="entry name" value="CELL MEMBRANE PROTEIN YLR413W-RELATED"/>
    <property type="match status" value="1"/>
</dbReference>
<dbReference type="GO" id="GO:0005886">
    <property type="term" value="C:plasma membrane"/>
    <property type="evidence" value="ECO:0007669"/>
    <property type="project" value="InterPro"/>
</dbReference>
<evidence type="ECO:0000313" key="5">
    <source>
        <dbReference type="Proteomes" id="UP000002036"/>
    </source>
</evidence>
<dbReference type="GO" id="GO:0031505">
    <property type="term" value="P:fungal-type cell wall organization"/>
    <property type="evidence" value="ECO:0007669"/>
    <property type="project" value="TreeGrafter"/>
</dbReference>
<dbReference type="InterPro" id="IPR052413">
    <property type="entry name" value="SUR7_domain"/>
</dbReference>
<sequence length="693" mass="72618">MLKRVPLAVGVLFTLTAFILTIVATAGSNSNHKPINNVYLGEADISRINVTKVIPETGPVLGVLAGLMNGAASGSASGNASAQEAQIEAAANTVIEALKRVAQSPAALQPLMTLLGDSSNVSQTVGALAQVAKSNMSLASSSGSSQQITMVTQLLQTSSNASETLQGLAGMLQTANATSAAQQRAVLGVLGDSSNATASVDALVQLDNQTAASRAQLSPVLAIFQYSSNTTGTLSALGSIMSANISSSTAETLLSALKDSGSSMQQTLSMLAGATSDDSQRASILALELLFNSSSDSQQTLSTLTSLIQSNVTTSPTARNSFAALSSLFSHSSNKTLVLSSVSLLANSSSTASSAQLTALQELLESSTNTNTTLSVLQQVAASSNSSSAAASAQSLTPIASLLAGAKNSTLTLQSALQLTQAMAANSTLFQPLLSILSTAKMGSTDITRDTLDTMMPVIMDNLNVNSHYRLAIFTLCRGLSDGKMRKCNSPHAVQNFVLRDILYDELENSDFKPYMQALNVQKSDMYLEGSLQKKQDSYVPAVRAVLAFNLLAIILSFFLMLAMLAVFFMKSGAGKREKLTLLTSRVLAFLVTLFTLLSGAITAAFVGIIKRDTKKDDYNVSFATGSAFQGLIWTAFVLALITFVLLFFVRPKAEQKDLDLGEFQPAAPTSSSDDPEPLTEKSTKDAPEQHVV</sequence>
<dbReference type="OrthoDB" id="4068213at2759"/>
<evidence type="ECO:0000256" key="2">
    <source>
        <dbReference type="SAM" id="Phobius"/>
    </source>
</evidence>
<evidence type="ECO:0000256" key="3">
    <source>
        <dbReference type="SAM" id="SignalP"/>
    </source>
</evidence>
<dbReference type="SUPFAM" id="SSF48371">
    <property type="entry name" value="ARM repeat"/>
    <property type="match status" value="1"/>
</dbReference>
<dbReference type="eggNOG" id="ENOG502QVQ9">
    <property type="taxonomic scope" value="Eukaryota"/>
</dbReference>
<dbReference type="RefSeq" id="XP_002553371.1">
    <property type="nucleotide sequence ID" value="XM_002553325.1"/>
</dbReference>
<dbReference type="InterPro" id="IPR009571">
    <property type="entry name" value="SUR7/Rim9-like_fungi"/>
</dbReference>
<feature type="signal peptide" evidence="3">
    <location>
        <begin position="1"/>
        <end position="27"/>
    </location>
</feature>
<keyword evidence="5" id="KW-1185">Reference proteome</keyword>
<dbReference type="PANTHER" id="PTHR28019:SF2">
    <property type="entry name" value="CELL MEMBRANE PROTEIN YLR413W-RELATED"/>
    <property type="match status" value="1"/>
</dbReference>
<proteinExistence type="predicted"/>
<organism evidence="4 5">
    <name type="scientific">Lachancea thermotolerans (strain ATCC 56472 / CBS 6340 / NRRL Y-8284)</name>
    <name type="common">Yeast</name>
    <name type="synonym">Kluyveromyces thermotolerans</name>
    <dbReference type="NCBI Taxonomy" id="559295"/>
    <lineage>
        <taxon>Eukaryota</taxon>
        <taxon>Fungi</taxon>
        <taxon>Dikarya</taxon>
        <taxon>Ascomycota</taxon>
        <taxon>Saccharomycotina</taxon>
        <taxon>Saccharomycetes</taxon>
        <taxon>Saccharomycetales</taxon>
        <taxon>Saccharomycetaceae</taxon>
        <taxon>Lachancea</taxon>
    </lineage>
</organism>
<feature type="compositionally biased region" description="Basic and acidic residues" evidence="1">
    <location>
        <begin position="679"/>
        <end position="693"/>
    </location>
</feature>
<protein>
    <submittedName>
        <fullName evidence="4">KLTH0D15202p</fullName>
    </submittedName>
</protein>
<dbReference type="AlphaFoldDB" id="C5DFH8"/>
<dbReference type="Pfam" id="PF06687">
    <property type="entry name" value="SUR7"/>
    <property type="match status" value="1"/>
</dbReference>
<feature type="transmembrane region" description="Helical" evidence="2">
    <location>
        <begin position="631"/>
        <end position="650"/>
    </location>
</feature>
<dbReference type="FunCoup" id="C5DFH8">
    <property type="interactions" value="48"/>
</dbReference>
<feature type="region of interest" description="Disordered" evidence="1">
    <location>
        <begin position="661"/>
        <end position="693"/>
    </location>
</feature>
<feature type="chain" id="PRO_5002947818" evidence="3">
    <location>
        <begin position="28"/>
        <end position="693"/>
    </location>
</feature>
<dbReference type="EMBL" id="CU928168">
    <property type="protein sequence ID" value="CAR22933.1"/>
    <property type="molecule type" value="Genomic_DNA"/>
</dbReference>
<reference evidence="4 5" key="1">
    <citation type="journal article" date="2009" name="Genome Res.">
        <title>Comparative genomics of protoploid Saccharomycetaceae.</title>
        <authorList>
            <consortium name="The Genolevures Consortium"/>
            <person name="Souciet J.-L."/>
            <person name="Dujon B."/>
            <person name="Gaillardin C."/>
            <person name="Johnston M."/>
            <person name="Baret P.V."/>
            <person name="Cliften P."/>
            <person name="Sherman D.J."/>
            <person name="Weissenbach J."/>
            <person name="Westhof E."/>
            <person name="Wincker P."/>
            <person name="Jubin C."/>
            <person name="Poulain J."/>
            <person name="Barbe V."/>
            <person name="Segurens B."/>
            <person name="Artiguenave F."/>
            <person name="Anthouard V."/>
            <person name="Vacherie B."/>
            <person name="Val M.-E."/>
            <person name="Fulton R.S."/>
            <person name="Minx P."/>
            <person name="Wilson R."/>
            <person name="Durrens P."/>
            <person name="Jean G."/>
            <person name="Marck C."/>
            <person name="Martin T."/>
            <person name="Nikolski M."/>
            <person name="Rolland T."/>
            <person name="Seret M.-L."/>
            <person name="Casaregola S."/>
            <person name="Despons L."/>
            <person name="Fairhead C."/>
            <person name="Fischer G."/>
            <person name="Lafontaine I."/>
            <person name="Leh V."/>
            <person name="Lemaire M."/>
            <person name="de Montigny J."/>
            <person name="Neuveglise C."/>
            <person name="Thierry A."/>
            <person name="Blanc-Lenfle I."/>
            <person name="Bleykasten C."/>
            <person name="Diffels J."/>
            <person name="Fritsch E."/>
            <person name="Frangeul L."/>
            <person name="Goeffon A."/>
            <person name="Jauniaux N."/>
            <person name="Kachouri-Lafond R."/>
            <person name="Payen C."/>
            <person name="Potier S."/>
            <person name="Pribylova L."/>
            <person name="Ozanne C."/>
            <person name="Richard G.-F."/>
            <person name="Sacerdot C."/>
            <person name="Straub M.-L."/>
            <person name="Talla E."/>
        </authorList>
    </citation>
    <scope>NUCLEOTIDE SEQUENCE [LARGE SCALE GENOMIC DNA]</scope>
    <source>
        <strain evidence="5">ATCC 56472 / CBS 6340 / NRRL Y-8284</strain>
    </source>
</reference>
<dbReference type="HOGENOM" id="CLU_402815_0_0_1"/>
<feature type="transmembrane region" description="Helical" evidence="2">
    <location>
        <begin position="545"/>
        <end position="568"/>
    </location>
</feature>
<name>C5DFH8_LACTC</name>
<dbReference type="InterPro" id="IPR016024">
    <property type="entry name" value="ARM-type_fold"/>
</dbReference>
<dbReference type="InParanoid" id="C5DFH8"/>
<evidence type="ECO:0000256" key="1">
    <source>
        <dbReference type="SAM" id="MobiDB-lite"/>
    </source>
</evidence>
<dbReference type="GO" id="GO:0051285">
    <property type="term" value="C:cell cortex of cell tip"/>
    <property type="evidence" value="ECO:0007669"/>
    <property type="project" value="TreeGrafter"/>
</dbReference>
<evidence type="ECO:0000313" key="4">
    <source>
        <dbReference type="EMBL" id="CAR22933.1"/>
    </source>
</evidence>
<gene>
    <name evidence="4" type="ordered locus">KLTH0D15202g</name>
</gene>